<name>A0ABV8B3N3_9BACI</name>
<accession>A0ABV8B3N3</accession>
<keyword evidence="2" id="KW-1185">Reference proteome</keyword>
<dbReference type="Gene3D" id="2.160.10.10">
    <property type="entry name" value="Hexapeptide repeat proteins"/>
    <property type="match status" value="1"/>
</dbReference>
<dbReference type="SUPFAM" id="SSF51161">
    <property type="entry name" value="Trimeric LpxA-like enzymes"/>
    <property type="match status" value="1"/>
</dbReference>
<protein>
    <recommendedName>
        <fullName evidence="3">Acetyltransferase</fullName>
    </recommendedName>
</protein>
<dbReference type="EMBL" id="JBHRZT010000067">
    <property type="protein sequence ID" value="MFC3884783.1"/>
    <property type="molecule type" value="Genomic_DNA"/>
</dbReference>
<dbReference type="PANTHER" id="PTHR23416:SF54">
    <property type="entry name" value="ACETYLTRANSFERASE, CYSE_LACA_LPXA_NODL FAMILY (AFU_ORTHOLOGUE AFUA_2G08430)-RELATED"/>
    <property type="match status" value="1"/>
</dbReference>
<reference evidence="2" key="1">
    <citation type="journal article" date="2019" name="Int. J. Syst. Evol. Microbiol.">
        <title>The Global Catalogue of Microorganisms (GCM) 10K type strain sequencing project: providing services to taxonomists for standard genome sequencing and annotation.</title>
        <authorList>
            <consortium name="The Broad Institute Genomics Platform"/>
            <consortium name="The Broad Institute Genome Sequencing Center for Infectious Disease"/>
            <person name="Wu L."/>
            <person name="Ma J."/>
        </authorList>
    </citation>
    <scope>NUCLEOTIDE SEQUENCE [LARGE SCALE GENOMIC DNA]</scope>
    <source>
        <strain evidence="2">CCUG 61889</strain>
    </source>
</reference>
<gene>
    <name evidence="1" type="ORF">ACFOU2_15440</name>
</gene>
<evidence type="ECO:0000313" key="2">
    <source>
        <dbReference type="Proteomes" id="UP001595752"/>
    </source>
</evidence>
<proteinExistence type="predicted"/>
<dbReference type="RefSeq" id="WP_377916592.1">
    <property type="nucleotide sequence ID" value="NZ_JBHRZT010000067.1"/>
</dbReference>
<dbReference type="InterPro" id="IPR011004">
    <property type="entry name" value="Trimer_LpxA-like_sf"/>
</dbReference>
<organism evidence="1 2">
    <name type="scientific">Bacillus songklensis</name>
    <dbReference type="NCBI Taxonomy" id="1069116"/>
    <lineage>
        <taxon>Bacteria</taxon>
        <taxon>Bacillati</taxon>
        <taxon>Bacillota</taxon>
        <taxon>Bacilli</taxon>
        <taxon>Bacillales</taxon>
        <taxon>Bacillaceae</taxon>
        <taxon>Bacillus</taxon>
    </lineage>
</organism>
<sequence>MITPGVTIGKNSMVAAGSIVTKSVPERSVVAGNPAKVISTVETYMEKTKQLRDVTKVYGSSYTIGGKYITS</sequence>
<comment type="caution">
    <text evidence="1">The sequence shown here is derived from an EMBL/GenBank/DDBJ whole genome shotgun (WGS) entry which is preliminary data.</text>
</comment>
<evidence type="ECO:0008006" key="3">
    <source>
        <dbReference type="Google" id="ProtNLM"/>
    </source>
</evidence>
<dbReference type="InterPro" id="IPR051159">
    <property type="entry name" value="Hexapeptide_acetyltransf"/>
</dbReference>
<dbReference type="PANTHER" id="PTHR23416">
    <property type="entry name" value="SIALIC ACID SYNTHASE-RELATED"/>
    <property type="match status" value="1"/>
</dbReference>
<evidence type="ECO:0000313" key="1">
    <source>
        <dbReference type="EMBL" id="MFC3884783.1"/>
    </source>
</evidence>
<dbReference type="Proteomes" id="UP001595752">
    <property type="component" value="Unassembled WGS sequence"/>
</dbReference>